<dbReference type="NCBIfam" id="TIGR03010">
    <property type="entry name" value="sulf_tusC_dsrF"/>
    <property type="match status" value="1"/>
</dbReference>
<accession>A0ABN4YH76</accession>
<evidence type="ECO:0000313" key="3">
    <source>
        <dbReference type="Proteomes" id="UP000191820"/>
    </source>
</evidence>
<comment type="similarity">
    <text evidence="1">Belongs to the DsrF/TusC family.</text>
</comment>
<dbReference type="SUPFAM" id="SSF75169">
    <property type="entry name" value="DsrEFH-like"/>
    <property type="match status" value="1"/>
</dbReference>
<gene>
    <name evidence="2" type="ORF">SJ2017_2199</name>
</gene>
<name>A0ABN4YH76_9GAMM</name>
<proteinExistence type="inferred from homology"/>
<dbReference type="RefSeq" id="WP_080915816.1">
    <property type="nucleotide sequence ID" value="NZ_CP020472.1"/>
</dbReference>
<protein>
    <submittedName>
        <fullName evidence="2">Sulfurtransferase TusC</fullName>
    </submittedName>
</protein>
<organism evidence="2 3">
    <name type="scientific">Shewanella japonica</name>
    <dbReference type="NCBI Taxonomy" id="93973"/>
    <lineage>
        <taxon>Bacteria</taxon>
        <taxon>Pseudomonadati</taxon>
        <taxon>Pseudomonadota</taxon>
        <taxon>Gammaproteobacteria</taxon>
        <taxon>Alteromonadales</taxon>
        <taxon>Shewanellaceae</taxon>
        <taxon>Shewanella</taxon>
    </lineage>
</organism>
<dbReference type="Proteomes" id="UP000191820">
    <property type="component" value="Chromosome"/>
</dbReference>
<dbReference type="PANTHER" id="PTHR38780:SF1">
    <property type="entry name" value="PROTEIN TUSC"/>
    <property type="match status" value="1"/>
</dbReference>
<dbReference type="EMBL" id="CP020472">
    <property type="protein sequence ID" value="ARD22492.1"/>
    <property type="molecule type" value="Genomic_DNA"/>
</dbReference>
<keyword evidence="3" id="KW-1185">Reference proteome</keyword>
<dbReference type="InterPro" id="IPR003787">
    <property type="entry name" value="Sulphur_relay_DsrE/F-like"/>
</dbReference>
<evidence type="ECO:0000313" key="2">
    <source>
        <dbReference type="EMBL" id="ARD22492.1"/>
    </source>
</evidence>
<dbReference type="InterPro" id="IPR017462">
    <property type="entry name" value="Sulphur_relay_TusC/DsrF"/>
</dbReference>
<dbReference type="InterPro" id="IPR027396">
    <property type="entry name" value="DsrEFH-like"/>
</dbReference>
<dbReference type="Gene3D" id="3.40.1260.10">
    <property type="entry name" value="DsrEFH-like"/>
    <property type="match status" value="1"/>
</dbReference>
<reference evidence="2 3" key="1">
    <citation type="submission" date="2017-03" db="EMBL/GenBank/DDBJ databases">
        <title>Genome sequencing of Shewanella japonica KCTC 22435.</title>
        <authorList>
            <person name="Kim K.M."/>
        </authorList>
    </citation>
    <scope>NUCLEOTIDE SEQUENCE [LARGE SCALE GENOMIC DNA]</scope>
    <source>
        <strain evidence="2 3">KCTC 22435</strain>
    </source>
</reference>
<dbReference type="PANTHER" id="PTHR38780">
    <property type="entry name" value="PROTEIN TUSC"/>
    <property type="match status" value="1"/>
</dbReference>
<evidence type="ECO:0000256" key="1">
    <source>
        <dbReference type="ARBA" id="ARBA00005996"/>
    </source>
</evidence>
<dbReference type="NCBIfam" id="NF001238">
    <property type="entry name" value="PRK00211.1"/>
    <property type="match status" value="1"/>
</dbReference>
<sequence>MKKICVIFRKSPIGNTSSREGLDFAMLSASFEQEVSIIFTDEAVLHLLPEQQPELVGSKDYLSTFKALSLYDIETVLVCRDSAVQFGITAKDFNFEAELASEKHIQTLIQQANEVVVY</sequence>
<dbReference type="Pfam" id="PF02635">
    <property type="entry name" value="DsrE"/>
    <property type="match status" value="1"/>
</dbReference>